<evidence type="ECO:0000313" key="8">
    <source>
        <dbReference type="Proteomes" id="UP000030671"/>
    </source>
</evidence>
<dbReference type="Pfam" id="PF08598">
    <property type="entry name" value="Sds3"/>
    <property type="match status" value="1"/>
</dbReference>
<gene>
    <name evidence="7" type="ORF">HETIRDRAFT_323145</name>
</gene>
<reference evidence="7 8" key="1">
    <citation type="journal article" date="2012" name="New Phytol.">
        <title>Insight into trade-off between wood decay and parasitism from the genome of a fungal forest pathogen.</title>
        <authorList>
            <person name="Olson A."/>
            <person name="Aerts A."/>
            <person name="Asiegbu F."/>
            <person name="Belbahri L."/>
            <person name="Bouzid O."/>
            <person name="Broberg A."/>
            <person name="Canback B."/>
            <person name="Coutinho P.M."/>
            <person name="Cullen D."/>
            <person name="Dalman K."/>
            <person name="Deflorio G."/>
            <person name="van Diepen L.T."/>
            <person name="Dunand C."/>
            <person name="Duplessis S."/>
            <person name="Durling M."/>
            <person name="Gonthier P."/>
            <person name="Grimwood J."/>
            <person name="Fossdal C.G."/>
            <person name="Hansson D."/>
            <person name="Henrissat B."/>
            <person name="Hietala A."/>
            <person name="Himmelstrand K."/>
            <person name="Hoffmeister D."/>
            <person name="Hogberg N."/>
            <person name="James T.Y."/>
            <person name="Karlsson M."/>
            <person name="Kohler A."/>
            <person name="Kues U."/>
            <person name="Lee Y.H."/>
            <person name="Lin Y.C."/>
            <person name="Lind M."/>
            <person name="Lindquist E."/>
            <person name="Lombard V."/>
            <person name="Lucas S."/>
            <person name="Lunden K."/>
            <person name="Morin E."/>
            <person name="Murat C."/>
            <person name="Park J."/>
            <person name="Raffaello T."/>
            <person name="Rouze P."/>
            <person name="Salamov A."/>
            <person name="Schmutz J."/>
            <person name="Solheim H."/>
            <person name="Stahlberg J."/>
            <person name="Velez H."/>
            <person name="de Vries R.P."/>
            <person name="Wiebenga A."/>
            <person name="Woodward S."/>
            <person name="Yakovlev I."/>
            <person name="Garbelotto M."/>
            <person name="Martin F."/>
            <person name="Grigoriev I.V."/>
            <person name="Stenlid J."/>
        </authorList>
    </citation>
    <scope>NUCLEOTIDE SEQUENCE [LARGE SCALE GENOMIC DNA]</scope>
    <source>
        <strain evidence="7 8">TC 32-1</strain>
    </source>
</reference>
<dbReference type="RefSeq" id="XP_009549395.1">
    <property type="nucleotide sequence ID" value="XM_009551100.1"/>
</dbReference>
<dbReference type="InParanoid" id="W4K1Z7"/>
<accession>W4K1Z7</accession>
<keyword evidence="2" id="KW-0678">Repressor</keyword>
<protein>
    <submittedName>
        <fullName evidence="7">Uncharacterized protein</fullName>
    </submittedName>
</protein>
<feature type="region of interest" description="Disordered" evidence="6">
    <location>
        <begin position="39"/>
        <end position="70"/>
    </location>
</feature>
<feature type="compositionally biased region" description="Basic and acidic residues" evidence="6">
    <location>
        <begin position="174"/>
        <end position="188"/>
    </location>
</feature>
<dbReference type="AlphaFoldDB" id="W4K1Z7"/>
<comment type="subcellular location">
    <subcellularLocation>
        <location evidence="1">Nucleus</location>
    </subcellularLocation>
</comment>
<dbReference type="Proteomes" id="UP000030671">
    <property type="component" value="Unassembled WGS sequence"/>
</dbReference>
<keyword evidence="5" id="KW-0539">Nucleus</keyword>
<keyword evidence="4" id="KW-0804">Transcription</keyword>
<dbReference type="InterPro" id="IPR013907">
    <property type="entry name" value="Sds3"/>
</dbReference>
<dbReference type="EMBL" id="KI925461">
    <property type="protein sequence ID" value="ETW79131.1"/>
    <property type="molecule type" value="Genomic_DNA"/>
</dbReference>
<feature type="region of interest" description="Disordered" evidence="6">
    <location>
        <begin position="210"/>
        <end position="229"/>
    </location>
</feature>
<dbReference type="eggNOG" id="ENOG502S8KV">
    <property type="taxonomic scope" value="Eukaryota"/>
</dbReference>
<feature type="region of interest" description="Disordered" evidence="6">
    <location>
        <begin position="266"/>
        <end position="329"/>
    </location>
</feature>
<dbReference type="KEGG" id="hir:HETIRDRAFT_323145"/>
<feature type="compositionally biased region" description="Basic and acidic residues" evidence="6">
    <location>
        <begin position="61"/>
        <end position="70"/>
    </location>
</feature>
<dbReference type="OrthoDB" id="70376at2759"/>
<dbReference type="GeneID" id="20670942"/>
<evidence type="ECO:0000256" key="2">
    <source>
        <dbReference type="ARBA" id="ARBA00022491"/>
    </source>
</evidence>
<evidence type="ECO:0000256" key="5">
    <source>
        <dbReference type="ARBA" id="ARBA00023242"/>
    </source>
</evidence>
<dbReference type="SMART" id="SM01401">
    <property type="entry name" value="Sds3"/>
    <property type="match status" value="1"/>
</dbReference>
<keyword evidence="3" id="KW-0805">Transcription regulation</keyword>
<proteinExistence type="predicted"/>
<feature type="region of interest" description="Disordered" evidence="6">
    <location>
        <begin position="174"/>
        <end position="205"/>
    </location>
</feature>
<evidence type="ECO:0000256" key="1">
    <source>
        <dbReference type="ARBA" id="ARBA00004123"/>
    </source>
</evidence>
<dbReference type="GO" id="GO:0010468">
    <property type="term" value="P:regulation of gene expression"/>
    <property type="evidence" value="ECO:0007669"/>
    <property type="project" value="UniProtKB-ARBA"/>
</dbReference>
<evidence type="ECO:0000313" key="7">
    <source>
        <dbReference type="EMBL" id="ETW79131.1"/>
    </source>
</evidence>
<dbReference type="GO" id="GO:0005654">
    <property type="term" value="C:nucleoplasm"/>
    <property type="evidence" value="ECO:0007669"/>
    <property type="project" value="UniProtKB-ARBA"/>
</dbReference>
<sequence length="329" mass="36218">MPPQPGMFAIPYASAHKVRASNNLEVHNGIPDMNMAYHHHSHHHPNQLSSSTMIAGPSSRVHVDDSRREKRRKEIAGRLGREMTREDMRHYTEAISTLHSTALQLAAQPEKLPAYQLRLYSLSLERSALLAQAAVEEKYALDTAQAAYEFERERIEEEWKRGRNRIRERMLEGVEDRRRRARDDKDADGVVGGETSLDSQSRPIVTRKLRNKLGTSPPPTPQSTNANGSLGSISMIAGLLPNPHSLSVDELPSPFPLSLTSAILTNAPSGGSGSNGRRRAKGGGSQPQAAGKSEAGLVSCKESELESDLGEIRRGNRRRRTTTAVLSKT</sequence>
<dbReference type="HOGENOM" id="CLU_071644_0_0_1"/>
<keyword evidence="8" id="KW-1185">Reference proteome</keyword>
<evidence type="ECO:0000256" key="3">
    <source>
        <dbReference type="ARBA" id="ARBA00023015"/>
    </source>
</evidence>
<evidence type="ECO:0000256" key="4">
    <source>
        <dbReference type="ARBA" id="ARBA00023163"/>
    </source>
</evidence>
<evidence type="ECO:0000256" key="6">
    <source>
        <dbReference type="SAM" id="MobiDB-lite"/>
    </source>
</evidence>
<organism evidence="7 8">
    <name type="scientific">Heterobasidion irregulare (strain TC 32-1)</name>
    <dbReference type="NCBI Taxonomy" id="747525"/>
    <lineage>
        <taxon>Eukaryota</taxon>
        <taxon>Fungi</taxon>
        <taxon>Dikarya</taxon>
        <taxon>Basidiomycota</taxon>
        <taxon>Agaricomycotina</taxon>
        <taxon>Agaricomycetes</taxon>
        <taxon>Russulales</taxon>
        <taxon>Bondarzewiaceae</taxon>
        <taxon>Heterobasidion</taxon>
        <taxon>Heterobasidion annosum species complex</taxon>
    </lineage>
</organism>
<name>W4K1Z7_HETIT</name>